<comment type="caution">
    <text evidence="3">The sequence shown here is derived from an EMBL/GenBank/DDBJ whole genome shotgun (WGS) entry which is preliminary data.</text>
</comment>
<dbReference type="RefSeq" id="WP_229854226.1">
    <property type="nucleotide sequence ID" value="NZ_BMTD01000008.1"/>
</dbReference>
<proteinExistence type="predicted"/>
<keyword evidence="1" id="KW-0175">Coiled coil</keyword>
<dbReference type="Gene3D" id="1.20.5.2950">
    <property type="match status" value="1"/>
</dbReference>
<reference evidence="3" key="2">
    <citation type="submission" date="2020-09" db="EMBL/GenBank/DDBJ databases">
        <authorList>
            <person name="Sun Q."/>
            <person name="Ohkuma M."/>
        </authorList>
    </citation>
    <scope>NUCLEOTIDE SEQUENCE</scope>
    <source>
        <strain evidence="3">JCM 4369</strain>
    </source>
</reference>
<evidence type="ECO:0000256" key="1">
    <source>
        <dbReference type="SAM" id="Coils"/>
    </source>
</evidence>
<evidence type="ECO:0000313" key="4">
    <source>
        <dbReference type="Proteomes" id="UP000618795"/>
    </source>
</evidence>
<name>A0A918IE95_9ACTN</name>
<feature type="compositionally biased region" description="Basic and acidic residues" evidence="2">
    <location>
        <begin position="1"/>
        <end position="11"/>
    </location>
</feature>
<dbReference type="EMBL" id="BMTD01000008">
    <property type="protein sequence ID" value="GGV00076.1"/>
    <property type="molecule type" value="Genomic_DNA"/>
</dbReference>
<evidence type="ECO:0000313" key="3">
    <source>
        <dbReference type="EMBL" id="GGV00076.1"/>
    </source>
</evidence>
<accession>A0A918IE95</accession>
<sequence>MSLRDFLERFRPAGAPGASATGVPGDRMAERAAELEPALARLTDVQQQVARIRAAAEETAEALRRNAVREAEHLLADAREQAPEVRRQAAEPLLREARQEADALRAAADRTASAIRERTRERMPHLVDLAVADAMRLASGTVKEP</sequence>
<feature type="region of interest" description="Disordered" evidence="2">
    <location>
        <begin position="1"/>
        <end position="26"/>
    </location>
</feature>
<feature type="coiled-coil region" evidence="1">
    <location>
        <begin position="68"/>
        <end position="114"/>
    </location>
</feature>
<organism evidence="3 4">
    <name type="scientific">Streptomyces filipinensis</name>
    <dbReference type="NCBI Taxonomy" id="66887"/>
    <lineage>
        <taxon>Bacteria</taxon>
        <taxon>Bacillati</taxon>
        <taxon>Actinomycetota</taxon>
        <taxon>Actinomycetes</taxon>
        <taxon>Kitasatosporales</taxon>
        <taxon>Streptomycetaceae</taxon>
        <taxon>Streptomyces</taxon>
    </lineage>
</organism>
<dbReference type="AlphaFoldDB" id="A0A918IE95"/>
<gene>
    <name evidence="3" type="ORF">GCM10010260_40640</name>
</gene>
<reference evidence="3" key="1">
    <citation type="journal article" date="2014" name="Int. J. Syst. Evol. Microbiol.">
        <title>Complete genome sequence of Corynebacterium casei LMG S-19264T (=DSM 44701T), isolated from a smear-ripened cheese.</title>
        <authorList>
            <consortium name="US DOE Joint Genome Institute (JGI-PGF)"/>
            <person name="Walter F."/>
            <person name="Albersmeier A."/>
            <person name="Kalinowski J."/>
            <person name="Ruckert C."/>
        </authorList>
    </citation>
    <scope>NUCLEOTIDE SEQUENCE</scope>
    <source>
        <strain evidence="3">JCM 4369</strain>
    </source>
</reference>
<evidence type="ECO:0000256" key="2">
    <source>
        <dbReference type="SAM" id="MobiDB-lite"/>
    </source>
</evidence>
<protein>
    <submittedName>
        <fullName evidence="3">Uncharacterized protein</fullName>
    </submittedName>
</protein>
<dbReference type="Proteomes" id="UP000618795">
    <property type="component" value="Unassembled WGS sequence"/>
</dbReference>
<keyword evidence="4" id="KW-1185">Reference proteome</keyword>